<evidence type="ECO:0000256" key="1">
    <source>
        <dbReference type="SAM" id="SignalP"/>
    </source>
</evidence>
<reference evidence="2" key="1">
    <citation type="journal article" date="2013" name="BMC Genomics">
        <title>A deep insight into the sialotranscriptome of the mosquito, Psorophora albipes.</title>
        <authorList>
            <person name="Chagas A.C."/>
            <person name="Calvo E."/>
            <person name="Rios-Velasquez C.M."/>
            <person name="Pessoa F.A."/>
            <person name="Medeiros J.F."/>
            <person name="Ribeiro J.M."/>
        </authorList>
    </citation>
    <scope>NUCLEOTIDE SEQUENCE</scope>
</reference>
<sequence length="209" mass="24019">MFTAVTLLAVLLFHLTSGTYYGDSPYSRSAAIGCLTQQGCASWNFHQYPCYRTCYLYYNCVTHPPKKKCYKLTHQSTGKTLTSSEIYDATKKLKFATASRNAQTNCLWTLESTYGGVYNIRSSDKFEYLMLDSNNQTYLVQSEPTNRLFQFRMILSEAGWSRVQIQSAFNNGFLFVSDVNPAQDSIVQITFDPFKNYYQTLWAVNVFYC</sequence>
<dbReference type="EMBL" id="GALA01000823">
    <property type="protein sequence ID" value="JAA94029.1"/>
    <property type="molecule type" value="mRNA"/>
</dbReference>
<feature type="chain" id="PRO_5004574535" evidence="1">
    <location>
        <begin position="19"/>
        <end position="209"/>
    </location>
</feature>
<protein>
    <submittedName>
        <fullName evidence="2">Putative 23.4 kDa salivary protein</fullName>
    </submittedName>
</protein>
<dbReference type="InterPro" id="IPR035992">
    <property type="entry name" value="Ricin_B-like_lectins"/>
</dbReference>
<evidence type="ECO:0000313" key="2">
    <source>
        <dbReference type="EMBL" id="JAA94029.1"/>
    </source>
</evidence>
<dbReference type="Gene3D" id="2.80.10.50">
    <property type="match status" value="1"/>
</dbReference>
<dbReference type="SUPFAM" id="SSF50370">
    <property type="entry name" value="Ricin B-like lectins"/>
    <property type="match status" value="1"/>
</dbReference>
<feature type="signal peptide" evidence="1">
    <location>
        <begin position="1"/>
        <end position="18"/>
    </location>
</feature>
<accession>T1D4U7</accession>
<name>T1D4U7_9DIPT</name>
<keyword evidence="1" id="KW-0732">Signal</keyword>
<organism evidence="2">
    <name type="scientific">Psorophora albipes</name>
    <dbReference type="NCBI Taxonomy" id="869069"/>
    <lineage>
        <taxon>Eukaryota</taxon>
        <taxon>Metazoa</taxon>
        <taxon>Ecdysozoa</taxon>
        <taxon>Arthropoda</taxon>
        <taxon>Hexapoda</taxon>
        <taxon>Insecta</taxon>
        <taxon>Pterygota</taxon>
        <taxon>Neoptera</taxon>
        <taxon>Endopterygota</taxon>
        <taxon>Diptera</taxon>
        <taxon>Nematocera</taxon>
        <taxon>Culicoidea</taxon>
        <taxon>Culicidae</taxon>
        <taxon>Culicinae</taxon>
        <taxon>Aedini</taxon>
        <taxon>Psorophora</taxon>
    </lineage>
</organism>
<proteinExistence type="evidence at transcript level"/>
<dbReference type="AlphaFoldDB" id="T1D4U7"/>